<evidence type="ECO:0000313" key="5">
    <source>
        <dbReference type="Proteomes" id="UP000199207"/>
    </source>
</evidence>
<name>A0A1I1NI48_9ACTN</name>
<evidence type="ECO:0000259" key="3">
    <source>
        <dbReference type="Pfam" id="PF03787"/>
    </source>
</evidence>
<accession>A0A1I1NI48</accession>
<evidence type="ECO:0000256" key="2">
    <source>
        <dbReference type="ARBA" id="ARBA00093789"/>
    </source>
</evidence>
<evidence type="ECO:0000313" key="4">
    <source>
        <dbReference type="EMBL" id="SFC97384.1"/>
    </source>
</evidence>
<reference evidence="4 5" key="1">
    <citation type="submission" date="2016-10" db="EMBL/GenBank/DDBJ databases">
        <authorList>
            <person name="de Groot N.N."/>
        </authorList>
    </citation>
    <scope>NUCLEOTIDE SEQUENCE [LARGE SCALE GENOMIC DNA]</scope>
    <source>
        <strain evidence="4 5">CGMCC 4.5739</strain>
    </source>
</reference>
<proteinExistence type="predicted"/>
<keyword evidence="1" id="KW-0051">Antiviral defense</keyword>
<dbReference type="RefSeq" id="WP_093839415.1">
    <property type="nucleotide sequence ID" value="NZ_FOLM01000008.1"/>
</dbReference>
<sequence length="207" mass="21337">MTGSPSPDPSAGDGLTVRIDFHGPFRIATGLPGRGAGTTVDLAEPLPASSLKGLMRASARVLLPATEAAAGYLDQVFGSAAVPSPWQWTGARFPEDHPPAVVGRARIAIDSGTGTVRRDHLLLAEELWPQAPAVFTVTRGGHLPPGRAAEQLTVLACAAAGVHALGGSRRRGLGWVTCTPVTAGPGDGSAVDDALLDRFENLRSRLA</sequence>
<dbReference type="Pfam" id="PF03787">
    <property type="entry name" value="RAMPs"/>
    <property type="match status" value="1"/>
</dbReference>
<dbReference type="GO" id="GO:0051607">
    <property type="term" value="P:defense response to virus"/>
    <property type="evidence" value="ECO:0007669"/>
    <property type="project" value="UniProtKB-KW"/>
</dbReference>
<dbReference type="EMBL" id="FOLM01000008">
    <property type="protein sequence ID" value="SFC97384.1"/>
    <property type="molecule type" value="Genomic_DNA"/>
</dbReference>
<feature type="domain" description="CRISPR type III-associated protein" evidence="3">
    <location>
        <begin position="44"/>
        <end position="176"/>
    </location>
</feature>
<protein>
    <submittedName>
        <fullName evidence="4">CRISPR/Cas system CSM-associated protein Csm3, group 7 of RAMP superfamily</fullName>
    </submittedName>
</protein>
<evidence type="ECO:0000256" key="1">
    <source>
        <dbReference type="ARBA" id="ARBA00023118"/>
    </source>
</evidence>
<dbReference type="AlphaFoldDB" id="A0A1I1NI48"/>
<dbReference type="Proteomes" id="UP000199207">
    <property type="component" value="Unassembled WGS sequence"/>
</dbReference>
<dbReference type="InterPro" id="IPR005537">
    <property type="entry name" value="RAMP_III_fam"/>
</dbReference>
<dbReference type="STRING" id="910347.SAMN05421773_10817"/>
<keyword evidence="5" id="KW-1185">Reference proteome</keyword>
<gene>
    <name evidence="4" type="ORF">SAMN05421773_10817</name>
</gene>
<comment type="subunit">
    <text evidence="2">Part of the Csm effector complex that includes Cas10, Csm2, Csm3, Csm4 and Csm5.</text>
</comment>
<organism evidence="4 5">
    <name type="scientific">Streptomyces aidingensis</name>
    <dbReference type="NCBI Taxonomy" id="910347"/>
    <lineage>
        <taxon>Bacteria</taxon>
        <taxon>Bacillati</taxon>
        <taxon>Actinomycetota</taxon>
        <taxon>Actinomycetes</taxon>
        <taxon>Kitasatosporales</taxon>
        <taxon>Streptomycetaceae</taxon>
        <taxon>Streptomyces</taxon>
    </lineage>
</organism>